<reference evidence="1" key="1">
    <citation type="submission" date="2018-05" db="EMBL/GenBank/DDBJ databases">
        <authorList>
            <person name="Lanie J.A."/>
            <person name="Ng W.-L."/>
            <person name="Kazmierczak K.M."/>
            <person name="Andrzejewski T.M."/>
            <person name="Davidsen T.M."/>
            <person name="Wayne K.J."/>
            <person name="Tettelin H."/>
            <person name="Glass J.I."/>
            <person name="Rusch D."/>
            <person name="Podicherti R."/>
            <person name="Tsui H.-C.T."/>
            <person name="Winkler M.E."/>
        </authorList>
    </citation>
    <scope>NUCLEOTIDE SEQUENCE</scope>
</reference>
<protein>
    <submittedName>
        <fullName evidence="1">Uncharacterized protein</fullName>
    </submittedName>
</protein>
<organism evidence="1">
    <name type="scientific">marine metagenome</name>
    <dbReference type="NCBI Taxonomy" id="408172"/>
    <lineage>
        <taxon>unclassified sequences</taxon>
        <taxon>metagenomes</taxon>
        <taxon>ecological metagenomes</taxon>
    </lineage>
</organism>
<accession>A0A381W2N3</accession>
<sequence>MYLGNVSREIEKQNYTLEKKINFINDQIRINEIEFSLYHNYGYLKKLHKVYFDGEQFESFSNKRLSFVDIQKKNFKNIYTVGTQ</sequence>
<dbReference type="AlphaFoldDB" id="A0A381W2N3"/>
<name>A0A381W2N3_9ZZZZ</name>
<evidence type="ECO:0000313" key="1">
    <source>
        <dbReference type="EMBL" id="SVA46806.1"/>
    </source>
</evidence>
<gene>
    <name evidence="1" type="ORF">METZ01_LOCUS99660</name>
</gene>
<proteinExistence type="predicted"/>
<dbReference type="EMBL" id="UINC01010529">
    <property type="protein sequence ID" value="SVA46806.1"/>
    <property type="molecule type" value="Genomic_DNA"/>
</dbReference>